<sequence>GPRIVPNLSNNEGGSDSTLLDEPNWLAIEMKHNLAQEKSERSQQPLHSAYDHNTNSSSSQNERGRDKVKDDNGLQKNHKPNDNMDIPGRLLLNISIPEPWECPHCTYV</sequence>
<organism evidence="2 3">
    <name type="scientific">Allacma fusca</name>
    <dbReference type="NCBI Taxonomy" id="39272"/>
    <lineage>
        <taxon>Eukaryota</taxon>
        <taxon>Metazoa</taxon>
        <taxon>Ecdysozoa</taxon>
        <taxon>Arthropoda</taxon>
        <taxon>Hexapoda</taxon>
        <taxon>Collembola</taxon>
        <taxon>Symphypleona</taxon>
        <taxon>Sminthuridae</taxon>
        <taxon>Allacma</taxon>
    </lineage>
</organism>
<reference evidence="2" key="1">
    <citation type="submission" date="2021-06" db="EMBL/GenBank/DDBJ databases">
        <authorList>
            <person name="Hodson N. C."/>
            <person name="Mongue J. A."/>
            <person name="Jaron S. K."/>
        </authorList>
    </citation>
    <scope>NUCLEOTIDE SEQUENCE</scope>
</reference>
<feature type="non-terminal residue" evidence="2">
    <location>
        <position position="108"/>
    </location>
</feature>
<dbReference type="Proteomes" id="UP000708208">
    <property type="component" value="Unassembled WGS sequence"/>
</dbReference>
<name>A0A8J2J6N4_9HEXA</name>
<feature type="region of interest" description="Disordered" evidence="1">
    <location>
        <begin position="34"/>
        <end position="87"/>
    </location>
</feature>
<comment type="caution">
    <text evidence="2">The sequence shown here is derived from an EMBL/GenBank/DDBJ whole genome shotgun (WGS) entry which is preliminary data.</text>
</comment>
<gene>
    <name evidence="2" type="ORF">AFUS01_LOCUS4253</name>
</gene>
<feature type="region of interest" description="Disordered" evidence="1">
    <location>
        <begin position="1"/>
        <end position="22"/>
    </location>
</feature>
<accession>A0A8J2J6N4</accession>
<evidence type="ECO:0000313" key="2">
    <source>
        <dbReference type="EMBL" id="CAG7700466.1"/>
    </source>
</evidence>
<evidence type="ECO:0000313" key="3">
    <source>
        <dbReference type="Proteomes" id="UP000708208"/>
    </source>
</evidence>
<feature type="compositionally biased region" description="Basic and acidic residues" evidence="1">
    <location>
        <begin position="62"/>
        <end position="73"/>
    </location>
</feature>
<dbReference type="EMBL" id="CAJVCH010026434">
    <property type="protein sequence ID" value="CAG7700466.1"/>
    <property type="molecule type" value="Genomic_DNA"/>
</dbReference>
<feature type="compositionally biased region" description="Polar residues" evidence="1">
    <location>
        <begin position="42"/>
        <end position="61"/>
    </location>
</feature>
<proteinExistence type="predicted"/>
<protein>
    <submittedName>
        <fullName evidence="2">Uncharacterized protein</fullName>
    </submittedName>
</protein>
<dbReference type="AlphaFoldDB" id="A0A8J2J6N4"/>
<keyword evidence="3" id="KW-1185">Reference proteome</keyword>
<feature type="non-terminal residue" evidence="2">
    <location>
        <position position="1"/>
    </location>
</feature>
<feature type="compositionally biased region" description="Polar residues" evidence="1">
    <location>
        <begin position="7"/>
        <end position="18"/>
    </location>
</feature>
<evidence type="ECO:0000256" key="1">
    <source>
        <dbReference type="SAM" id="MobiDB-lite"/>
    </source>
</evidence>